<name>A0AAN7B6Z3_9PEZI</name>
<reference evidence="3" key="2">
    <citation type="submission" date="2023-05" db="EMBL/GenBank/DDBJ databases">
        <authorList>
            <consortium name="Lawrence Berkeley National Laboratory"/>
            <person name="Steindorff A."/>
            <person name="Hensen N."/>
            <person name="Bonometti L."/>
            <person name="Westerberg I."/>
            <person name="Brannstrom I.O."/>
            <person name="Guillou S."/>
            <person name="Cros-Aarteil S."/>
            <person name="Calhoun S."/>
            <person name="Haridas S."/>
            <person name="Kuo A."/>
            <person name="Mondo S."/>
            <person name="Pangilinan J."/>
            <person name="Riley R."/>
            <person name="Labutti K."/>
            <person name="Andreopoulos B."/>
            <person name="Lipzen A."/>
            <person name="Chen C."/>
            <person name="Yanf M."/>
            <person name="Daum C."/>
            <person name="Ng V."/>
            <person name="Clum A."/>
            <person name="Ohm R."/>
            <person name="Martin F."/>
            <person name="Silar P."/>
            <person name="Natvig D."/>
            <person name="Lalanne C."/>
            <person name="Gautier V."/>
            <person name="Ament-Velasquez S.L."/>
            <person name="Kruys A."/>
            <person name="Hutchinson M.I."/>
            <person name="Powell A.J."/>
            <person name="Barry K."/>
            <person name="Miller A.N."/>
            <person name="Grigoriev I.V."/>
            <person name="Debuchy R."/>
            <person name="Gladieux P."/>
            <person name="Thoren M.H."/>
            <person name="Johannesson H."/>
        </authorList>
    </citation>
    <scope>NUCLEOTIDE SEQUENCE</scope>
    <source>
        <strain evidence="3">PSN293</strain>
    </source>
</reference>
<dbReference type="AlphaFoldDB" id="A0AAN7B6Z3"/>
<dbReference type="InterPro" id="IPR050471">
    <property type="entry name" value="AB_hydrolase"/>
</dbReference>
<dbReference type="PANTHER" id="PTHR43433">
    <property type="entry name" value="HYDROLASE, ALPHA/BETA FOLD FAMILY PROTEIN"/>
    <property type="match status" value="1"/>
</dbReference>
<dbReference type="Gene3D" id="3.40.50.1820">
    <property type="entry name" value="alpha/beta hydrolase"/>
    <property type="match status" value="1"/>
</dbReference>
<dbReference type="Proteomes" id="UP001301769">
    <property type="component" value="Unassembled WGS sequence"/>
</dbReference>
<reference evidence="3" key="1">
    <citation type="journal article" date="2023" name="Mol. Phylogenet. Evol.">
        <title>Genome-scale phylogeny and comparative genomics of the fungal order Sordariales.</title>
        <authorList>
            <person name="Hensen N."/>
            <person name="Bonometti L."/>
            <person name="Westerberg I."/>
            <person name="Brannstrom I.O."/>
            <person name="Guillou S."/>
            <person name="Cros-Aarteil S."/>
            <person name="Calhoun S."/>
            <person name="Haridas S."/>
            <person name="Kuo A."/>
            <person name="Mondo S."/>
            <person name="Pangilinan J."/>
            <person name="Riley R."/>
            <person name="LaButti K."/>
            <person name="Andreopoulos B."/>
            <person name="Lipzen A."/>
            <person name="Chen C."/>
            <person name="Yan M."/>
            <person name="Daum C."/>
            <person name="Ng V."/>
            <person name="Clum A."/>
            <person name="Steindorff A."/>
            <person name="Ohm R.A."/>
            <person name="Martin F."/>
            <person name="Silar P."/>
            <person name="Natvig D.O."/>
            <person name="Lalanne C."/>
            <person name="Gautier V."/>
            <person name="Ament-Velasquez S.L."/>
            <person name="Kruys A."/>
            <person name="Hutchinson M.I."/>
            <person name="Powell A.J."/>
            <person name="Barry K."/>
            <person name="Miller A.N."/>
            <person name="Grigoriev I.V."/>
            <person name="Debuchy R."/>
            <person name="Gladieux P."/>
            <person name="Hiltunen Thoren M."/>
            <person name="Johannesson H."/>
        </authorList>
    </citation>
    <scope>NUCLEOTIDE SEQUENCE</scope>
    <source>
        <strain evidence="3">PSN293</strain>
    </source>
</reference>
<evidence type="ECO:0000256" key="1">
    <source>
        <dbReference type="SAM" id="MobiDB-lite"/>
    </source>
</evidence>
<comment type="caution">
    <text evidence="3">The sequence shown here is derived from an EMBL/GenBank/DDBJ whole genome shotgun (WGS) entry which is preliminary data.</text>
</comment>
<accession>A0AAN7B6Z3</accession>
<evidence type="ECO:0000313" key="4">
    <source>
        <dbReference type="Proteomes" id="UP001301769"/>
    </source>
</evidence>
<dbReference type="PANTHER" id="PTHR43433:SF10">
    <property type="entry name" value="AB HYDROLASE-1 DOMAIN-CONTAINING PROTEIN"/>
    <property type="match status" value="1"/>
</dbReference>
<dbReference type="EMBL" id="MU858124">
    <property type="protein sequence ID" value="KAK4212619.1"/>
    <property type="molecule type" value="Genomic_DNA"/>
</dbReference>
<feature type="domain" description="AB hydrolase-1" evidence="2">
    <location>
        <begin position="72"/>
        <end position="213"/>
    </location>
</feature>
<dbReference type="Pfam" id="PF12697">
    <property type="entry name" value="Abhydrolase_6"/>
    <property type="match status" value="1"/>
</dbReference>
<dbReference type="GO" id="GO:0016787">
    <property type="term" value="F:hydrolase activity"/>
    <property type="evidence" value="ECO:0007669"/>
    <property type="project" value="UniProtKB-KW"/>
</dbReference>
<dbReference type="InterPro" id="IPR029058">
    <property type="entry name" value="AB_hydrolase_fold"/>
</dbReference>
<proteinExistence type="predicted"/>
<feature type="region of interest" description="Disordered" evidence="1">
    <location>
        <begin position="46"/>
        <end position="68"/>
    </location>
</feature>
<evidence type="ECO:0000313" key="3">
    <source>
        <dbReference type="EMBL" id="KAK4212619.1"/>
    </source>
</evidence>
<dbReference type="InterPro" id="IPR000073">
    <property type="entry name" value="AB_hydrolase_1"/>
</dbReference>
<protein>
    <submittedName>
        <fullName evidence="3">Alpha/Beta hydrolase protein</fullName>
    </submittedName>
</protein>
<evidence type="ECO:0000259" key="2">
    <source>
        <dbReference type="Pfam" id="PF12697"/>
    </source>
</evidence>
<sequence length="399" mass="44179">MSDITTTAEPPSAQPEATRYLAHERFHRRFVLPATADHPELQVSYADVGRLPPPPPKEPEVTSTSSDSHPTILFIPGMFASRYLSVWMHPIAEKVGVRVLVVDRPGMGHSTNVPLDQRLNVWIELVPALLAHMQIRQVSLVSHSAGTIYLLNTLSRCRDMLHPENPLAVLVAPWVDPFHSRVTTMLMLQSLPSSLFGMYHHIPKLINTGGRAFGRLADMFPASSGSGLIAGGVPSDSDPARRNRQKLETEYDLSVAVQQELQVLVQKSMFGESLDGADSEALFCLRKGPDGLWGECDNYADAARKLVDLERSRQNNRDPGVVGKGKKRGLTVHAYFADTDAMIGKKGQTYFENCWNGGHGYKFDDVVEFRSTTVKDTDHDSVVLSVEVLERIFLLAKEA</sequence>
<dbReference type="SUPFAM" id="SSF53474">
    <property type="entry name" value="alpha/beta-Hydrolases"/>
    <property type="match status" value="1"/>
</dbReference>
<gene>
    <name evidence="3" type="ORF">QBC37DRAFT_424665</name>
</gene>
<keyword evidence="4" id="KW-1185">Reference proteome</keyword>
<keyword evidence="3" id="KW-0378">Hydrolase</keyword>
<organism evidence="3 4">
    <name type="scientific">Rhypophila decipiens</name>
    <dbReference type="NCBI Taxonomy" id="261697"/>
    <lineage>
        <taxon>Eukaryota</taxon>
        <taxon>Fungi</taxon>
        <taxon>Dikarya</taxon>
        <taxon>Ascomycota</taxon>
        <taxon>Pezizomycotina</taxon>
        <taxon>Sordariomycetes</taxon>
        <taxon>Sordariomycetidae</taxon>
        <taxon>Sordariales</taxon>
        <taxon>Naviculisporaceae</taxon>
        <taxon>Rhypophila</taxon>
    </lineage>
</organism>